<feature type="domain" description="Tyr recombinase" evidence="6">
    <location>
        <begin position="108"/>
        <end position="321"/>
    </location>
</feature>
<evidence type="ECO:0000256" key="1">
    <source>
        <dbReference type="ARBA" id="ARBA00008857"/>
    </source>
</evidence>
<dbReference type="InterPro" id="IPR013762">
    <property type="entry name" value="Integrase-like_cat_sf"/>
</dbReference>
<evidence type="ECO:0000313" key="9">
    <source>
        <dbReference type="Proteomes" id="UP001162780"/>
    </source>
</evidence>
<dbReference type="Gene3D" id="1.10.150.130">
    <property type="match status" value="1"/>
</dbReference>
<sequence>MSSAKSPSLLEDVRRIMRLKHYSLHTERSYCDWIKQFIKFHRMQDRQTLFEESEGKIEAFLSHLAIERKVAASTQNQAMNALIFLYKQVLSQPLEKRIDAIRSNTHRHIPVVLSVEEVKQILPRLEGAAQLVVKLLYGSGLRISEAVRLRVQDVDFGYKQITVRSGKGDKDRVTTFAATMVPLLQNHLDTVKAVHQQDLAAGFGAVYLPFALAKKYPNAEWEWGWQYVFPARSLSVDPLSGATRRHHLDQSVINKAIRAAVRQAGISKRVSAHTFRHSFATHLLQRGTDIRTILALLGHSDLETTMIYTHVLNQGGQGVVSPLDDLAL</sequence>
<evidence type="ECO:0000256" key="3">
    <source>
        <dbReference type="ARBA" id="ARBA00023125"/>
    </source>
</evidence>
<dbReference type="Gene3D" id="1.10.443.10">
    <property type="entry name" value="Intergrase catalytic core"/>
    <property type="match status" value="1"/>
</dbReference>
<dbReference type="PROSITE" id="PS51900">
    <property type="entry name" value="CB"/>
    <property type="match status" value="1"/>
</dbReference>
<dbReference type="InterPro" id="IPR002104">
    <property type="entry name" value="Integrase_catalytic"/>
</dbReference>
<comment type="similarity">
    <text evidence="1">Belongs to the 'phage' integrase family.</text>
</comment>
<dbReference type="PROSITE" id="PS51898">
    <property type="entry name" value="TYR_RECOMBINASE"/>
    <property type="match status" value="1"/>
</dbReference>
<dbReference type="Pfam" id="PF13495">
    <property type="entry name" value="Phage_int_SAM_4"/>
    <property type="match status" value="1"/>
</dbReference>
<dbReference type="SUPFAM" id="SSF56349">
    <property type="entry name" value="DNA breaking-rejoining enzymes"/>
    <property type="match status" value="1"/>
</dbReference>
<keyword evidence="2" id="KW-0229">DNA integration</keyword>
<dbReference type="InterPro" id="IPR011946">
    <property type="entry name" value="Integrase_integron-type"/>
</dbReference>
<evidence type="ECO:0000259" key="6">
    <source>
        <dbReference type="PROSITE" id="PS51898"/>
    </source>
</evidence>
<keyword evidence="4" id="KW-0233">DNA recombination</keyword>
<dbReference type="InterPro" id="IPR050090">
    <property type="entry name" value="Tyrosine_recombinase_XerCD"/>
</dbReference>
<reference evidence="8" key="1">
    <citation type="submission" date="2022-11" db="EMBL/GenBank/DDBJ databases">
        <title>Methylomonas rapida sp. nov., Carotenoid-Producing Obligate Methanotrophs with High Growth Characteristics and Biotechnological Potential.</title>
        <authorList>
            <person name="Tikhonova E.N."/>
            <person name="Suleimanov R.Z."/>
            <person name="Miroshnikov K."/>
            <person name="Oshkin I.Y."/>
            <person name="Belova S.E."/>
            <person name="Danilova O.V."/>
            <person name="Ashikhmin A."/>
            <person name="Konopkin A."/>
            <person name="But S.Y."/>
            <person name="Khmelenina V.N."/>
            <person name="Kuznetsov N."/>
            <person name="Pimenov N.V."/>
            <person name="Dedysh S.N."/>
        </authorList>
    </citation>
    <scope>NUCLEOTIDE SEQUENCE</scope>
    <source>
        <strain evidence="8">MP1</strain>
    </source>
</reference>
<keyword evidence="9" id="KW-1185">Reference proteome</keyword>
<name>A0ABY7GQP4_9GAMM</name>
<protein>
    <submittedName>
        <fullName evidence="8">Integron integrase</fullName>
    </submittedName>
</protein>
<dbReference type="InterPro" id="IPR044068">
    <property type="entry name" value="CB"/>
</dbReference>
<accession>A0ABY7GQP4</accession>
<keyword evidence="3 5" id="KW-0238">DNA-binding</keyword>
<evidence type="ECO:0000313" key="8">
    <source>
        <dbReference type="EMBL" id="WAR46831.1"/>
    </source>
</evidence>
<dbReference type="InterPro" id="IPR010998">
    <property type="entry name" value="Integrase_recombinase_N"/>
</dbReference>
<dbReference type="RefSeq" id="WP_255187742.1">
    <property type="nucleotide sequence ID" value="NZ_CP113517.1"/>
</dbReference>
<feature type="domain" description="Core-binding (CB)" evidence="7">
    <location>
        <begin position="4"/>
        <end position="90"/>
    </location>
</feature>
<dbReference type="PANTHER" id="PTHR30349">
    <property type="entry name" value="PHAGE INTEGRASE-RELATED"/>
    <property type="match status" value="1"/>
</dbReference>
<evidence type="ECO:0000256" key="2">
    <source>
        <dbReference type="ARBA" id="ARBA00022908"/>
    </source>
</evidence>
<evidence type="ECO:0000259" key="7">
    <source>
        <dbReference type="PROSITE" id="PS51900"/>
    </source>
</evidence>
<evidence type="ECO:0000256" key="4">
    <source>
        <dbReference type="ARBA" id="ARBA00023172"/>
    </source>
</evidence>
<gene>
    <name evidence="8" type="ORF">NM686_010055</name>
</gene>
<dbReference type="InterPro" id="IPR004107">
    <property type="entry name" value="Integrase_SAM-like_N"/>
</dbReference>
<evidence type="ECO:0000256" key="5">
    <source>
        <dbReference type="PROSITE-ProRule" id="PRU01248"/>
    </source>
</evidence>
<dbReference type="Pfam" id="PF00589">
    <property type="entry name" value="Phage_integrase"/>
    <property type="match status" value="1"/>
</dbReference>
<dbReference type="InterPro" id="IPR011010">
    <property type="entry name" value="DNA_brk_join_enz"/>
</dbReference>
<dbReference type="NCBIfam" id="TIGR02249">
    <property type="entry name" value="integrase_gron"/>
    <property type="match status" value="1"/>
</dbReference>
<organism evidence="8 9">
    <name type="scientific">Methylomonas rapida</name>
    <dbReference type="NCBI Taxonomy" id="2963939"/>
    <lineage>
        <taxon>Bacteria</taxon>
        <taxon>Pseudomonadati</taxon>
        <taxon>Pseudomonadota</taxon>
        <taxon>Gammaproteobacteria</taxon>
        <taxon>Methylococcales</taxon>
        <taxon>Methylococcaceae</taxon>
        <taxon>Methylomonas</taxon>
    </lineage>
</organism>
<proteinExistence type="inferred from homology"/>
<dbReference type="EMBL" id="CP113517">
    <property type="protein sequence ID" value="WAR46831.1"/>
    <property type="molecule type" value="Genomic_DNA"/>
</dbReference>
<dbReference type="PANTHER" id="PTHR30349:SF64">
    <property type="entry name" value="PROPHAGE INTEGRASE INTD-RELATED"/>
    <property type="match status" value="1"/>
</dbReference>
<dbReference type="Proteomes" id="UP001162780">
    <property type="component" value="Chromosome"/>
</dbReference>